<evidence type="ECO:0000256" key="1">
    <source>
        <dbReference type="SAM" id="MobiDB-lite"/>
    </source>
</evidence>
<dbReference type="AlphaFoldDB" id="A0A0M0FDB9"/>
<dbReference type="PATRIC" id="fig|1350482.3.peg.4201"/>
<dbReference type="SUPFAM" id="SSF69304">
    <property type="entry name" value="Tricorn protease N-terminal domain"/>
    <property type="match status" value="1"/>
</dbReference>
<feature type="compositionally biased region" description="Low complexity" evidence="1">
    <location>
        <begin position="11"/>
        <end position="23"/>
    </location>
</feature>
<reference evidence="2 3" key="1">
    <citation type="journal article" date="2015" name="Sci. Rep.">
        <title>Functional and structural properties of a novel cellulosome-like multienzyme complex: efficient glycoside hydrolysis of water-insoluble 7-xylosyl-10-deacetylpaclitaxel.</title>
        <authorList>
            <person name="Dou T.Y."/>
            <person name="Luan H.W."/>
            <person name="Ge G.B."/>
            <person name="Dong M.M."/>
            <person name="Zou H.F."/>
            <person name="He Y.Q."/>
            <person name="Cui P."/>
            <person name="Wang J.Y."/>
            <person name="Hao D.C."/>
            <person name="Yang S.L."/>
            <person name="Yang L."/>
        </authorList>
    </citation>
    <scope>NUCLEOTIDE SEQUENCE [LARGE SCALE GENOMIC DNA]</scope>
    <source>
        <strain evidence="2 3">F16</strain>
    </source>
</reference>
<proteinExistence type="predicted"/>
<sequence length="364" mass="38598">MVQFTDPQIEVSSPASVSDASPAATERVKLLQELEWSVEDDPYHSAEPATIGPDCSLIGTSHESTGSNFADFSMSVGSLDVDGFSRISEPQGEGGPWQPLSIVRQGDSVAWIETTSTNLEWFDWRVLRGSLEERSAHEITNSIDFFGSDDPPKIVDFDPRLSVSAEQVVWNTSRPGSRTPLLVGISGSVESPREIVEGVSVHAASEDAIYYVMPGSSSSTVLRLPDGASTPEKVLEVTDDRKILALAVDDDRIAFTVASTTDDEGTPQHNAQIYVVDLASKSARLVQTASDGLGNLAMADGALAFGAGSGNGDAGQYLAFFESGELVRLGDSPGYSHVGATGDLIAWSRITDSGSGIVIGRLRS</sequence>
<dbReference type="RefSeq" id="WP_053371847.1">
    <property type="nucleotide sequence ID" value="NZ_KQ435298.1"/>
</dbReference>
<name>A0A0M0FDB9_CELCE</name>
<organism evidence="2 3">
    <name type="scientific">Cellulosimicrobium cellulans F16</name>
    <dbReference type="NCBI Taxonomy" id="1350482"/>
    <lineage>
        <taxon>Bacteria</taxon>
        <taxon>Bacillati</taxon>
        <taxon>Actinomycetota</taxon>
        <taxon>Actinomycetes</taxon>
        <taxon>Micrococcales</taxon>
        <taxon>Promicromonosporaceae</taxon>
        <taxon>Cellulosimicrobium</taxon>
    </lineage>
</organism>
<evidence type="ECO:0000313" key="3">
    <source>
        <dbReference type="Proteomes" id="UP000037387"/>
    </source>
</evidence>
<gene>
    <name evidence="2" type="ORF">M768_00050</name>
</gene>
<comment type="caution">
    <text evidence="2">The sequence shown here is derived from an EMBL/GenBank/DDBJ whole genome shotgun (WGS) entry which is preliminary data.</text>
</comment>
<protein>
    <recommendedName>
        <fullName evidence="4">Lipoprotein LpqB beta-propeller domain-containing protein</fullName>
    </recommendedName>
</protein>
<feature type="region of interest" description="Disordered" evidence="1">
    <location>
        <begin position="1"/>
        <end position="23"/>
    </location>
</feature>
<keyword evidence="3" id="KW-1185">Reference proteome</keyword>
<evidence type="ECO:0000313" key="2">
    <source>
        <dbReference type="EMBL" id="KON75600.1"/>
    </source>
</evidence>
<accession>A0A0M0FDB9</accession>
<dbReference type="Proteomes" id="UP000037387">
    <property type="component" value="Unassembled WGS sequence"/>
</dbReference>
<dbReference type="EMBL" id="ATNL01000002">
    <property type="protein sequence ID" value="KON75600.1"/>
    <property type="molecule type" value="Genomic_DNA"/>
</dbReference>
<evidence type="ECO:0008006" key="4">
    <source>
        <dbReference type="Google" id="ProtNLM"/>
    </source>
</evidence>